<protein>
    <submittedName>
        <fullName evidence="2">Uncharacterized protein</fullName>
    </submittedName>
</protein>
<dbReference type="EMBL" id="AP024828">
    <property type="protein sequence ID" value="BCZ24004.1"/>
    <property type="molecule type" value="Genomic_DNA"/>
</dbReference>
<accession>A0ABN6IJI4</accession>
<reference evidence="2 3" key="1">
    <citation type="submission" date="2021-07" db="EMBL/GenBank/DDBJ databases">
        <title>Complete genome sequence of nontuberculous Mycobacterium sp. TY59.</title>
        <authorList>
            <person name="Fukushima K."/>
        </authorList>
    </citation>
    <scope>NUCLEOTIDE SEQUENCE [LARGE SCALE GENOMIC DNA]</scope>
    <source>
        <strain evidence="2 3">TY59</strain>
    </source>
</reference>
<keyword evidence="1" id="KW-1133">Transmembrane helix</keyword>
<organism evidence="2 3">
    <name type="scientific">Mycobacterium senriense</name>
    <dbReference type="NCBI Taxonomy" id="2775496"/>
    <lineage>
        <taxon>Bacteria</taxon>
        <taxon>Bacillati</taxon>
        <taxon>Actinomycetota</taxon>
        <taxon>Actinomycetes</taxon>
        <taxon>Mycobacteriales</taxon>
        <taxon>Mycobacteriaceae</taxon>
        <taxon>Mycobacterium</taxon>
        <taxon>Mycobacterium avium complex (MAC)</taxon>
    </lineage>
</organism>
<dbReference type="Proteomes" id="UP000826012">
    <property type="component" value="Chromosome"/>
</dbReference>
<reference evidence="2 3" key="2">
    <citation type="submission" date="2021-07" db="EMBL/GenBank/DDBJ databases">
        <authorList>
            <person name="Matsumoto Y."/>
            <person name="Motooka D."/>
            <person name="Nakamura S."/>
        </authorList>
    </citation>
    <scope>NUCLEOTIDE SEQUENCE [LARGE SCALE GENOMIC DNA]</scope>
    <source>
        <strain evidence="2 3">TY59</strain>
    </source>
</reference>
<keyword evidence="1" id="KW-0812">Transmembrane</keyword>
<sequence length="52" mass="5801">MRGPALWLHADVMTVMAETARVNLLIVPYATYSVTVGSMLRAARRRRACARP</sequence>
<gene>
    <name evidence="2" type="ORF">MTY59_38590</name>
</gene>
<evidence type="ECO:0000313" key="2">
    <source>
        <dbReference type="EMBL" id="BCZ24004.1"/>
    </source>
</evidence>
<name>A0ABN6IJI4_9MYCO</name>
<evidence type="ECO:0000313" key="3">
    <source>
        <dbReference type="Proteomes" id="UP000826012"/>
    </source>
</evidence>
<keyword evidence="1" id="KW-0472">Membrane</keyword>
<proteinExistence type="predicted"/>
<feature type="transmembrane region" description="Helical" evidence="1">
    <location>
        <begin position="20"/>
        <end position="43"/>
    </location>
</feature>
<evidence type="ECO:0000256" key="1">
    <source>
        <dbReference type="SAM" id="Phobius"/>
    </source>
</evidence>
<keyword evidence="3" id="KW-1185">Reference proteome</keyword>